<feature type="region of interest" description="Disordered" evidence="3">
    <location>
        <begin position="77"/>
        <end position="121"/>
    </location>
</feature>
<reference evidence="5 6" key="1">
    <citation type="submission" date="2019-08" db="EMBL/GenBank/DDBJ databases">
        <title>In-depth cultivation of the pig gut microbiome towards novel bacterial diversity and tailored functional studies.</title>
        <authorList>
            <person name="Wylensek D."/>
            <person name="Hitch T.C.A."/>
            <person name="Clavel T."/>
        </authorList>
    </citation>
    <scope>NUCLEOTIDE SEQUENCE [LARGE SCALE GENOMIC DNA]</scope>
    <source>
        <strain evidence="5 6">WCA3-601-WT-6H</strain>
    </source>
</reference>
<feature type="active site" description="Proton donor/acceptor" evidence="2">
    <location>
        <position position="280"/>
    </location>
</feature>
<evidence type="ECO:0000256" key="3">
    <source>
        <dbReference type="SAM" id="MobiDB-lite"/>
    </source>
</evidence>
<evidence type="ECO:0000313" key="5">
    <source>
        <dbReference type="EMBL" id="MST57873.1"/>
    </source>
</evidence>
<proteinExistence type="predicted"/>
<sequence length="400" mass="47076">MTQKIYIVEGRQFRTEADYQNALKDQQVIENLRMQTKKMNLSDQKKLLEVIRSGKCRFHSILGQDYMEELAEEIRRQERKDAPVSKANATKKKELLKKPVKKKETPKRRQTTQKQNKPQFDEQELDKIVKEELKKREKRRKLLVVLCGMAAIVCLGYFGVYNWYNYRTADNYKQLSELKDKEPTASDAPAPVIHYTVEEGQSTPPPVLDEYKNLLNKNKRLIGWVKIDDTNIDYPVMQTTDNEYYLDHNLNQEYDKNGSIFMDKDCDVLKPSTNLILYGHHMKSGQMFGGLSLYSDQSYYEKHPCIQFDTIYEKGLYEIMYVFRSRVYSEDEIVFKYYQFIDAQSEQEFDSYMNDMEGMSLYDTGVTAQYGDRLLTLSTCDYQEKNGRFVVVAKKVTTKE</sequence>
<evidence type="ECO:0000256" key="2">
    <source>
        <dbReference type="PIRSR" id="PIRSR605754-1"/>
    </source>
</evidence>
<feature type="transmembrane region" description="Helical" evidence="4">
    <location>
        <begin position="142"/>
        <end position="164"/>
    </location>
</feature>
<name>A0A6L5YII4_9FIRM</name>
<dbReference type="InterPro" id="IPR023365">
    <property type="entry name" value="Sortase_dom-sf"/>
</dbReference>
<dbReference type="Gene3D" id="2.40.260.10">
    <property type="entry name" value="Sortase"/>
    <property type="match status" value="1"/>
</dbReference>
<comment type="caution">
    <text evidence="5">The sequence shown here is derived from an EMBL/GenBank/DDBJ whole genome shotgun (WGS) entry which is preliminary data.</text>
</comment>
<dbReference type="NCBIfam" id="TIGR03064">
    <property type="entry name" value="sortase_srtB"/>
    <property type="match status" value="1"/>
</dbReference>
<dbReference type="SUPFAM" id="SSF63817">
    <property type="entry name" value="Sortase"/>
    <property type="match status" value="1"/>
</dbReference>
<dbReference type="EMBL" id="VUMU01000005">
    <property type="protein sequence ID" value="MST57873.1"/>
    <property type="molecule type" value="Genomic_DNA"/>
</dbReference>
<dbReference type="CDD" id="cd05826">
    <property type="entry name" value="Sortase_B"/>
    <property type="match status" value="1"/>
</dbReference>
<organism evidence="5 6">
    <name type="scientific">Waltera intestinalis</name>
    <dbReference type="NCBI Taxonomy" id="2606635"/>
    <lineage>
        <taxon>Bacteria</taxon>
        <taxon>Bacillati</taxon>
        <taxon>Bacillota</taxon>
        <taxon>Clostridia</taxon>
        <taxon>Lachnospirales</taxon>
        <taxon>Lachnospiraceae</taxon>
        <taxon>Waltera</taxon>
    </lineage>
</organism>
<protein>
    <submittedName>
        <fullName evidence="5">Class B sortase</fullName>
        <ecNumber evidence="5">3.4.22.71</ecNumber>
    </submittedName>
</protein>
<dbReference type="EC" id="3.4.22.71" evidence="5"/>
<keyword evidence="6" id="KW-1185">Reference proteome</keyword>
<dbReference type="RefSeq" id="WP_154495998.1">
    <property type="nucleotide sequence ID" value="NZ_VUMU01000005.1"/>
</dbReference>
<keyword evidence="1 5" id="KW-0378">Hydrolase</keyword>
<dbReference type="AlphaFoldDB" id="A0A6L5YII4"/>
<gene>
    <name evidence="5" type="primary">srtB</name>
    <name evidence="5" type="ORF">FYJ59_06385</name>
</gene>
<dbReference type="InterPro" id="IPR009835">
    <property type="entry name" value="SrtB"/>
</dbReference>
<keyword evidence="4" id="KW-0812">Transmembrane</keyword>
<dbReference type="Proteomes" id="UP000476055">
    <property type="component" value="Unassembled WGS sequence"/>
</dbReference>
<dbReference type="InterPro" id="IPR005754">
    <property type="entry name" value="Sortase"/>
</dbReference>
<feature type="compositionally biased region" description="Basic residues" evidence="3">
    <location>
        <begin position="98"/>
        <end position="111"/>
    </location>
</feature>
<evidence type="ECO:0000256" key="1">
    <source>
        <dbReference type="ARBA" id="ARBA00022801"/>
    </source>
</evidence>
<keyword evidence="4" id="KW-0472">Membrane</keyword>
<keyword evidence="4" id="KW-1133">Transmembrane helix</keyword>
<evidence type="ECO:0000313" key="6">
    <source>
        <dbReference type="Proteomes" id="UP000476055"/>
    </source>
</evidence>
<accession>A0A6L5YII4</accession>
<feature type="active site" description="Acyl-thioester intermediate" evidence="2">
    <location>
        <position position="380"/>
    </location>
</feature>
<evidence type="ECO:0000256" key="4">
    <source>
        <dbReference type="SAM" id="Phobius"/>
    </source>
</evidence>
<dbReference type="Pfam" id="PF04203">
    <property type="entry name" value="Sortase"/>
    <property type="match status" value="1"/>
</dbReference>
<dbReference type="GO" id="GO:0016787">
    <property type="term" value="F:hydrolase activity"/>
    <property type="evidence" value="ECO:0007669"/>
    <property type="project" value="UniProtKB-KW"/>
</dbReference>